<evidence type="ECO:0000313" key="2">
    <source>
        <dbReference type="Proteomes" id="UP001396334"/>
    </source>
</evidence>
<gene>
    <name evidence="1" type="ORF">V6N11_070360</name>
</gene>
<evidence type="ECO:0000313" key="1">
    <source>
        <dbReference type="EMBL" id="KAK8999184.1"/>
    </source>
</evidence>
<keyword evidence="2" id="KW-1185">Reference proteome</keyword>
<dbReference type="Proteomes" id="UP001396334">
    <property type="component" value="Unassembled WGS sequence"/>
</dbReference>
<organism evidence="1 2">
    <name type="scientific">Hibiscus sabdariffa</name>
    <name type="common">roselle</name>
    <dbReference type="NCBI Taxonomy" id="183260"/>
    <lineage>
        <taxon>Eukaryota</taxon>
        <taxon>Viridiplantae</taxon>
        <taxon>Streptophyta</taxon>
        <taxon>Embryophyta</taxon>
        <taxon>Tracheophyta</taxon>
        <taxon>Spermatophyta</taxon>
        <taxon>Magnoliopsida</taxon>
        <taxon>eudicotyledons</taxon>
        <taxon>Gunneridae</taxon>
        <taxon>Pentapetalae</taxon>
        <taxon>rosids</taxon>
        <taxon>malvids</taxon>
        <taxon>Malvales</taxon>
        <taxon>Malvaceae</taxon>
        <taxon>Malvoideae</taxon>
        <taxon>Hibiscus</taxon>
    </lineage>
</organism>
<accession>A0ABR2QF63</accession>
<dbReference type="EMBL" id="JBBPBN010000040">
    <property type="protein sequence ID" value="KAK8999184.1"/>
    <property type="molecule type" value="Genomic_DNA"/>
</dbReference>
<name>A0ABR2QF63_9ROSI</name>
<sequence>MDNEIRAKTDAAMAQSLSLTLLLVVTAVVDGSYAKKVVHDGSKDIFVFSISVLSPQSSAQRQVILTVQGD</sequence>
<protein>
    <submittedName>
        <fullName evidence="1">Uncharacterized protein</fullName>
    </submittedName>
</protein>
<reference evidence="1 2" key="1">
    <citation type="journal article" date="2024" name="G3 (Bethesda)">
        <title>Genome assembly of Hibiscus sabdariffa L. provides insights into metabolisms of medicinal natural products.</title>
        <authorList>
            <person name="Kim T."/>
        </authorList>
    </citation>
    <scope>NUCLEOTIDE SEQUENCE [LARGE SCALE GENOMIC DNA]</scope>
    <source>
        <strain evidence="1">TK-2024</strain>
        <tissue evidence="1">Old leaves</tissue>
    </source>
</reference>
<comment type="caution">
    <text evidence="1">The sequence shown here is derived from an EMBL/GenBank/DDBJ whole genome shotgun (WGS) entry which is preliminary data.</text>
</comment>
<proteinExistence type="predicted"/>